<keyword evidence="1" id="KW-0540">Nuclease</keyword>
<sequence>MLRHLALSLFVAFELAHGATNNQAPVHSPAHVAIGPSITKVPISANCYEGDTVKFNNAKLTEALEKAWDCFQSGTCLSGTRKMYPSQWDNTGPRGSPKWTCGENTAAANPPVREFPIMKADGVFPPADKDPGIYRVFYSVEKEHNFASATIHYCGVAQHHLNDKYIKCNGGTVAAATTAPTAVDEL</sequence>
<dbReference type="GO" id="GO:0003723">
    <property type="term" value="F:RNA binding"/>
    <property type="evidence" value="ECO:0007669"/>
    <property type="project" value="InterPro"/>
</dbReference>
<evidence type="ECO:0000313" key="5">
    <source>
        <dbReference type="Proteomes" id="UP000092177"/>
    </source>
</evidence>
<dbReference type="KEGG" id="chig:CH63R_09603"/>
<keyword evidence="5" id="KW-1185">Reference proteome</keyword>
<dbReference type="GeneID" id="28868684"/>
<reference evidence="5" key="1">
    <citation type="journal article" date="2017" name="BMC Genomics">
        <title>Gapless genome assembly of Colletotrichum higginsianum reveals chromosome structure and association of transposable elements with secondary metabolite gene clusters.</title>
        <authorList>
            <person name="Dallery J.-F."/>
            <person name="Lapalu N."/>
            <person name="Zampounis A."/>
            <person name="Pigne S."/>
            <person name="Luyten I."/>
            <person name="Amselem J."/>
            <person name="Wittenberg A.H.J."/>
            <person name="Zhou S."/>
            <person name="de Queiroz M.V."/>
            <person name="Robin G.P."/>
            <person name="Auger A."/>
            <person name="Hainaut M."/>
            <person name="Henrissat B."/>
            <person name="Kim K.-T."/>
            <person name="Lee Y.-H."/>
            <person name="Lespinet O."/>
            <person name="Schwartz D.C."/>
            <person name="Thon M.R."/>
            <person name="O'Connell R.J."/>
        </authorList>
    </citation>
    <scope>NUCLEOTIDE SEQUENCE [LARGE SCALE GENOMIC DNA]</scope>
    <source>
        <strain evidence="5">IMI 349063</strain>
    </source>
</reference>
<dbReference type="RefSeq" id="XP_018156600.1">
    <property type="nucleotide sequence ID" value="XM_018304577.1"/>
</dbReference>
<dbReference type="SUPFAM" id="SSF53933">
    <property type="entry name" value="Microbial ribonucleases"/>
    <property type="match status" value="1"/>
</dbReference>
<dbReference type="EMBL" id="LTAN01000006">
    <property type="protein sequence ID" value="OBR08082.1"/>
    <property type="molecule type" value="Genomic_DNA"/>
</dbReference>
<dbReference type="Gene3D" id="3.10.450.30">
    <property type="entry name" value="Microbial ribonucleases"/>
    <property type="match status" value="1"/>
</dbReference>
<evidence type="ECO:0000256" key="2">
    <source>
        <dbReference type="ARBA" id="ARBA00022801"/>
    </source>
</evidence>
<dbReference type="InterPro" id="IPR016191">
    <property type="entry name" value="Ribonuclease/ribotoxin"/>
</dbReference>
<evidence type="ECO:0000256" key="3">
    <source>
        <dbReference type="SAM" id="SignalP"/>
    </source>
</evidence>
<dbReference type="AlphaFoldDB" id="A0A1B7Y7T1"/>
<protein>
    <submittedName>
        <fullName evidence="4">Uncharacterized protein</fullName>
    </submittedName>
</protein>
<feature type="signal peptide" evidence="3">
    <location>
        <begin position="1"/>
        <end position="18"/>
    </location>
</feature>
<name>A0A1B7Y7T1_COLHI</name>
<dbReference type="VEuPathDB" id="FungiDB:CH63R_09603"/>
<comment type="caution">
    <text evidence="4">The sequence shown here is derived from an EMBL/GenBank/DDBJ whole genome shotgun (WGS) entry which is preliminary data.</text>
</comment>
<keyword evidence="2" id="KW-0378">Hydrolase</keyword>
<keyword evidence="3" id="KW-0732">Signal</keyword>
<gene>
    <name evidence="4" type="ORF">CH63R_09603</name>
</gene>
<evidence type="ECO:0000313" key="4">
    <source>
        <dbReference type="EMBL" id="OBR08082.1"/>
    </source>
</evidence>
<organism evidence="4 5">
    <name type="scientific">Colletotrichum higginsianum (strain IMI 349063)</name>
    <name type="common">Crucifer anthracnose fungus</name>
    <dbReference type="NCBI Taxonomy" id="759273"/>
    <lineage>
        <taxon>Eukaryota</taxon>
        <taxon>Fungi</taxon>
        <taxon>Dikarya</taxon>
        <taxon>Ascomycota</taxon>
        <taxon>Pezizomycotina</taxon>
        <taxon>Sordariomycetes</taxon>
        <taxon>Hypocreomycetidae</taxon>
        <taxon>Glomerellales</taxon>
        <taxon>Glomerellaceae</taxon>
        <taxon>Colletotrichum</taxon>
        <taxon>Colletotrichum destructivum species complex</taxon>
    </lineage>
</organism>
<proteinExistence type="predicted"/>
<feature type="chain" id="PRO_5008601406" evidence="3">
    <location>
        <begin position="19"/>
        <end position="186"/>
    </location>
</feature>
<dbReference type="GO" id="GO:0004540">
    <property type="term" value="F:RNA nuclease activity"/>
    <property type="evidence" value="ECO:0007669"/>
    <property type="project" value="InterPro"/>
</dbReference>
<evidence type="ECO:0000256" key="1">
    <source>
        <dbReference type="ARBA" id="ARBA00022722"/>
    </source>
</evidence>
<accession>A0A1B7Y7T1</accession>
<dbReference type="GO" id="GO:0016787">
    <property type="term" value="F:hydrolase activity"/>
    <property type="evidence" value="ECO:0007669"/>
    <property type="project" value="UniProtKB-KW"/>
</dbReference>
<dbReference type="Proteomes" id="UP000092177">
    <property type="component" value="Chromosome 6"/>
</dbReference>